<protein>
    <submittedName>
        <fullName evidence="3">DUF4923 family protein</fullName>
    </submittedName>
</protein>
<evidence type="ECO:0000256" key="1">
    <source>
        <dbReference type="SAM" id="SignalP"/>
    </source>
</evidence>
<gene>
    <name evidence="3" type="ORF">HPS56_02335</name>
</gene>
<evidence type="ECO:0000313" key="3">
    <source>
        <dbReference type="EMBL" id="NPD91198.1"/>
    </source>
</evidence>
<feature type="signal peptide" evidence="1">
    <location>
        <begin position="1"/>
        <end position="23"/>
    </location>
</feature>
<evidence type="ECO:0000313" key="4">
    <source>
        <dbReference type="Proteomes" id="UP000714420"/>
    </source>
</evidence>
<comment type="caution">
    <text evidence="3">The sequence shown here is derived from an EMBL/GenBank/DDBJ whole genome shotgun (WGS) entry which is preliminary data.</text>
</comment>
<sequence length="213" mass="22987">MKKILLKSLTLCVMLMCCVSTNAQIDLGEILKGIGNSSEGAGSGDLISNLTSVFSKDKQASKKSIVGTWIYSEPAIVFQSDNLLAKAGAKLAAGKIEKKLQEQLGKYGISEGALRFTFNEDGTFTEVLGKKTMKGKWEVKNSVLNITYLGVRTITITTQLEGDNLMFVTDATKLLNLVQIIGNKSSNANIKTVATLMKSVKGMQAGITLKREK</sequence>
<feature type="domain" description="DUF4923" evidence="2">
    <location>
        <begin position="56"/>
        <end position="211"/>
    </location>
</feature>
<proteinExistence type="predicted"/>
<dbReference type="RefSeq" id="WP_172273278.1">
    <property type="nucleotide sequence ID" value="NZ_CASGMU010000002.1"/>
</dbReference>
<dbReference type="Pfam" id="PF16270">
    <property type="entry name" value="DUF4923"/>
    <property type="match status" value="1"/>
</dbReference>
<dbReference type="Proteomes" id="UP000714420">
    <property type="component" value="Unassembled WGS sequence"/>
</dbReference>
<name>A0ABX2AK18_9BACT</name>
<reference evidence="3 4" key="1">
    <citation type="submission" date="2020-05" db="EMBL/GenBank/DDBJ databases">
        <title>Distinct polysaccharide utilization as determinants for interspecies competition between intestinal Prevotella spp.</title>
        <authorList>
            <person name="Galvez E.J.C."/>
            <person name="Iljazovic A."/>
            <person name="Strowig T."/>
        </authorList>
    </citation>
    <scope>NUCLEOTIDE SEQUENCE [LARGE SCALE GENOMIC DNA]</scope>
    <source>
        <strain evidence="3 4">PMUR</strain>
    </source>
</reference>
<feature type="chain" id="PRO_5046168321" evidence="1">
    <location>
        <begin position="24"/>
        <end position="213"/>
    </location>
</feature>
<evidence type="ECO:0000259" key="2">
    <source>
        <dbReference type="Pfam" id="PF16270"/>
    </source>
</evidence>
<keyword evidence="1" id="KW-0732">Signal</keyword>
<dbReference type="EMBL" id="JABKKF010000002">
    <property type="protein sequence ID" value="NPD91198.1"/>
    <property type="molecule type" value="Genomic_DNA"/>
</dbReference>
<organism evidence="3 4">
    <name type="scientific">Xylanibacter muris</name>
    <dbReference type="NCBI Taxonomy" id="2736290"/>
    <lineage>
        <taxon>Bacteria</taxon>
        <taxon>Pseudomonadati</taxon>
        <taxon>Bacteroidota</taxon>
        <taxon>Bacteroidia</taxon>
        <taxon>Bacteroidales</taxon>
        <taxon>Prevotellaceae</taxon>
        <taxon>Xylanibacter</taxon>
    </lineage>
</organism>
<accession>A0ABX2AK18</accession>
<keyword evidence="4" id="KW-1185">Reference proteome</keyword>
<dbReference type="InterPro" id="IPR032575">
    <property type="entry name" value="DUF4923"/>
</dbReference>